<organism evidence="4 5">
    <name type="scientific">Tistrella mobilis</name>
    <dbReference type="NCBI Taxonomy" id="171437"/>
    <lineage>
        <taxon>Bacteria</taxon>
        <taxon>Pseudomonadati</taxon>
        <taxon>Pseudomonadota</taxon>
        <taxon>Alphaproteobacteria</taxon>
        <taxon>Geminicoccales</taxon>
        <taxon>Geminicoccaceae</taxon>
        <taxon>Tistrella</taxon>
    </lineage>
</organism>
<feature type="transmembrane region" description="Helical" evidence="1">
    <location>
        <begin position="296"/>
        <end position="314"/>
    </location>
</feature>
<dbReference type="PROSITE" id="PS50883">
    <property type="entry name" value="EAL"/>
    <property type="match status" value="1"/>
</dbReference>
<dbReference type="CDD" id="cd01949">
    <property type="entry name" value="GGDEF"/>
    <property type="match status" value="1"/>
</dbReference>
<feature type="transmembrane region" description="Helical" evidence="1">
    <location>
        <begin position="383"/>
        <end position="403"/>
    </location>
</feature>
<dbReference type="PANTHER" id="PTHR33121:SF71">
    <property type="entry name" value="OXYGEN SENSOR PROTEIN DOSP"/>
    <property type="match status" value="1"/>
</dbReference>
<dbReference type="NCBIfam" id="TIGR00254">
    <property type="entry name" value="GGDEF"/>
    <property type="match status" value="1"/>
</dbReference>
<dbReference type="EMBL" id="LPZR01000113">
    <property type="protein sequence ID" value="KYO53493.1"/>
    <property type="molecule type" value="Genomic_DNA"/>
</dbReference>
<dbReference type="InterPro" id="IPR011623">
    <property type="entry name" value="7TMR_DISM_rcpt_extracell_dom1"/>
</dbReference>
<dbReference type="SUPFAM" id="SSF55073">
    <property type="entry name" value="Nucleotide cyclase"/>
    <property type="match status" value="1"/>
</dbReference>
<name>A0A162L6D8_9PROT</name>
<dbReference type="InterPro" id="IPR001633">
    <property type="entry name" value="EAL_dom"/>
</dbReference>
<dbReference type="RefSeq" id="WP_062763654.1">
    <property type="nucleotide sequence ID" value="NZ_CP121045.1"/>
</dbReference>
<proteinExistence type="predicted"/>
<feature type="domain" description="EAL" evidence="2">
    <location>
        <begin position="604"/>
        <end position="857"/>
    </location>
</feature>
<dbReference type="SUPFAM" id="SSF141868">
    <property type="entry name" value="EAL domain-like"/>
    <property type="match status" value="1"/>
</dbReference>
<reference evidence="4 5" key="1">
    <citation type="submission" date="2015-12" db="EMBL/GenBank/DDBJ databases">
        <title>Genome sequence of Tistrella mobilis MCCC 1A02139.</title>
        <authorList>
            <person name="Lu L."/>
            <person name="Lai Q."/>
            <person name="Shao Z."/>
            <person name="Qian P."/>
        </authorList>
    </citation>
    <scope>NUCLEOTIDE SEQUENCE [LARGE SCALE GENOMIC DNA]</scope>
    <source>
        <strain evidence="4 5">MCCC 1A02139</strain>
    </source>
</reference>
<dbReference type="Pfam" id="PF00563">
    <property type="entry name" value="EAL"/>
    <property type="match status" value="1"/>
</dbReference>
<keyword evidence="1" id="KW-1133">Transmembrane helix</keyword>
<feature type="transmembrane region" description="Helical" evidence="1">
    <location>
        <begin position="231"/>
        <end position="251"/>
    </location>
</feature>
<accession>A0A162L6D8</accession>
<dbReference type="InterPro" id="IPR035919">
    <property type="entry name" value="EAL_sf"/>
</dbReference>
<dbReference type="GeneID" id="97242985"/>
<protein>
    <recommendedName>
        <fullName evidence="6">Diguanylate cyclase/phosphodiesterase</fullName>
    </recommendedName>
</protein>
<evidence type="ECO:0000313" key="4">
    <source>
        <dbReference type="EMBL" id="KYO53493.1"/>
    </source>
</evidence>
<feature type="transmembrane region" description="Helical" evidence="1">
    <location>
        <begin position="352"/>
        <end position="371"/>
    </location>
</feature>
<dbReference type="PANTHER" id="PTHR33121">
    <property type="entry name" value="CYCLIC DI-GMP PHOSPHODIESTERASE PDEF"/>
    <property type="match status" value="1"/>
</dbReference>
<dbReference type="Proteomes" id="UP000075787">
    <property type="component" value="Unassembled WGS sequence"/>
</dbReference>
<evidence type="ECO:0000256" key="1">
    <source>
        <dbReference type="SAM" id="Phobius"/>
    </source>
</evidence>
<dbReference type="Pfam" id="PF00990">
    <property type="entry name" value="GGDEF"/>
    <property type="match status" value="1"/>
</dbReference>
<evidence type="ECO:0000259" key="3">
    <source>
        <dbReference type="PROSITE" id="PS50887"/>
    </source>
</evidence>
<dbReference type="Gene3D" id="3.20.20.450">
    <property type="entry name" value="EAL domain"/>
    <property type="match status" value="1"/>
</dbReference>
<dbReference type="Gene3D" id="2.60.40.2380">
    <property type="match status" value="1"/>
</dbReference>
<dbReference type="InterPro" id="IPR050706">
    <property type="entry name" value="Cyclic-di-GMP_PDE-like"/>
</dbReference>
<dbReference type="OrthoDB" id="7251575at2"/>
<dbReference type="CDD" id="cd01948">
    <property type="entry name" value="EAL"/>
    <property type="match status" value="1"/>
</dbReference>
<dbReference type="InterPro" id="IPR011622">
    <property type="entry name" value="7TMR_DISM_rcpt_extracell_dom2"/>
</dbReference>
<comment type="caution">
    <text evidence="4">The sequence shown here is derived from an EMBL/GenBank/DDBJ whole genome shotgun (WGS) entry which is preliminary data.</text>
</comment>
<dbReference type="AlphaFoldDB" id="A0A162L6D8"/>
<dbReference type="InterPro" id="IPR029787">
    <property type="entry name" value="Nucleotide_cyclase"/>
</dbReference>
<dbReference type="SMART" id="SM00052">
    <property type="entry name" value="EAL"/>
    <property type="match status" value="1"/>
</dbReference>
<dbReference type="Pfam" id="PF07695">
    <property type="entry name" value="7TMR-DISM_7TM"/>
    <property type="match status" value="1"/>
</dbReference>
<evidence type="ECO:0000259" key="2">
    <source>
        <dbReference type="PROSITE" id="PS50883"/>
    </source>
</evidence>
<dbReference type="Gene3D" id="3.30.70.270">
    <property type="match status" value="1"/>
</dbReference>
<feature type="transmembrane region" description="Helical" evidence="1">
    <location>
        <begin position="320"/>
        <end position="340"/>
    </location>
</feature>
<gene>
    <name evidence="4" type="ORF">AUP44_03880</name>
</gene>
<evidence type="ECO:0000313" key="5">
    <source>
        <dbReference type="Proteomes" id="UP000075787"/>
    </source>
</evidence>
<feature type="domain" description="GGDEF" evidence="3">
    <location>
        <begin position="464"/>
        <end position="595"/>
    </location>
</feature>
<dbReference type="InterPro" id="IPR000160">
    <property type="entry name" value="GGDEF_dom"/>
</dbReference>
<dbReference type="InterPro" id="IPR043128">
    <property type="entry name" value="Rev_trsase/Diguanyl_cyclase"/>
</dbReference>
<dbReference type="SMART" id="SM00267">
    <property type="entry name" value="GGDEF"/>
    <property type="match status" value="1"/>
</dbReference>
<keyword evidence="1" id="KW-0472">Membrane</keyword>
<keyword evidence="1" id="KW-0812">Transmembrane</keyword>
<feature type="transmembrane region" description="Helical" evidence="1">
    <location>
        <begin position="263"/>
        <end position="284"/>
    </location>
</feature>
<dbReference type="GO" id="GO:0071111">
    <property type="term" value="F:cyclic-guanylate-specific phosphodiesterase activity"/>
    <property type="evidence" value="ECO:0007669"/>
    <property type="project" value="InterPro"/>
</dbReference>
<feature type="transmembrane region" description="Helical" evidence="1">
    <location>
        <begin position="203"/>
        <end position="224"/>
    </location>
</feature>
<sequence length="884" mass="96667">MPRGSACHRLRLALIGMLFLASLLAGGGAVRAAIAAEAPAVMTEGIGAGVDLAPYTRILPDPGGGMDLEEARRASGWKATPNRVLRFGYAPDMAWWARVTLTNPSARTARVVLDLGTSQQDYVDWYVTDPEGQVLLANQSGDRRPFDSRLMPYRDLVLPYHLPPDATVTVYLRFDTHDGLFAMMPFRLYDYTGFFTASGRESLLLSMFHGGLAALASFNLLVFLVTRQGPVGLYVLHLLAVLAGSVSYRGYGFQYIWPDLPVFGNAMTAGSIILAFVTGSLFVVRYVRLHRHVSMITRRAVSLLMIAALSGLVPLAFGQYVLAVAFSLIGLLLVVVVYLLNVHLLFKGVREARFTVPAFFALIVAVALHYLELSELLPASGFRIWPLIAGSSIEVMLLAFGLADSMNQQRERRFAAERREEAARLHMAEIEREASHKARHDELTGLLNRRAAEDWLETAVERGQPVAVLHLGLSDFGAVNEAIGHAGGDAVLRQLGRRLETALAPGEIAARLLADEFLVLMPGTDQARAMIAADRIQRLFAVPQQVGGTDMSIACRVGIVIHPDDARTAEDLLRRAAIAMQDAARLPRRIQLYQAGRDDDHRRRIALIRDLRHAAEHGEFRLLYQPKIHVATGRLVAAEALIRWQHPTYGMISPAEFIPLAEQSGATSGMTRWVIREAVRRMRSWRLAGLDIGLSVNISALDLDDPDLVGFVGRSLEAEGIAGGRLTLEVTESAIMTDPDRSRAVLEGLRRSGVTISVDDFGTGYSSLAHLKRLPVQELKIDQSFIRDLSAASEDAVIVRSTIGMSHNLGLSVVAEGVESEEILTLLDSWGCDVAQGYAIARPMDAADFERWAGHRMAAAREQAAAADLTRVRTVPGDQAPQPG</sequence>
<dbReference type="Pfam" id="PF07696">
    <property type="entry name" value="7TMR-DISMED2"/>
    <property type="match status" value="1"/>
</dbReference>
<evidence type="ECO:0008006" key="6">
    <source>
        <dbReference type="Google" id="ProtNLM"/>
    </source>
</evidence>
<dbReference type="PROSITE" id="PS50887">
    <property type="entry name" value="GGDEF"/>
    <property type="match status" value="1"/>
</dbReference>